<evidence type="ECO:0000313" key="1">
    <source>
        <dbReference type="EMBL" id="GAA3002497.1"/>
    </source>
</evidence>
<dbReference type="RefSeq" id="WP_344892858.1">
    <property type="nucleotide sequence ID" value="NZ_BAAAWD010000006.1"/>
</dbReference>
<dbReference type="Gene3D" id="3.30.530.20">
    <property type="match status" value="1"/>
</dbReference>
<organism evidence="1 2">
    <name type="scientific">Streptosporangium longisporum</name>
    <dbReference type="NCBI Taxonomy" id="46187"/>
    <lineage>
        <taxon>Bacteria</taxon>
        <taxon>Bacillati</taxon>
        <taxon>Actinomycetota</taxon>
        <taxon>Actinomycetes</taxon>
        <taxon>Streptosporangiales</taxon>
        <taxon>Streptosporangiaceae</taxon>
        <taxon>Streptosporangium</taxon>
    </lineage>
</organism>
<dbReference type="InterPro" id="IPR023393">
    <property type="entry name" value="START-like_dom_sf"/>
</dbReference>
<dbReference type="EMBL" id="BAAAWD010000006">
    <property type="protein sequence ID" value="GAA3002497.1"/>
    <property type="molecule type" value="Genomic_DNA"/>
</dbReference>
<evidence type="ECO:0000313" key="2">
    <source>
        <dbReference type="Proteomes" id="UP001499930"/>
    </source>
</evidence>
<gene>
    <name evidence="1" type="ORF">GCM10017559_24720</name>
</gene>
<accession>A0ABN3XY16</accession>
<keyword evidence="2" id="KW-1185">Reference proteome</keyword>
<name>A0ABN3XY16_9ACTN</name>
<reference evidence="1 2" key="1">
    <citation type="journal article" date="2019" name="Int. J. Syst. Evol. Microbiol.">
        <title>The Global Catalogue of Microorganisms (GCM) 10K type strain sequencing project: providing services to taxonomists for standard genome sequencing and annotation.</title>
        <authorList>
            <consortium name="The Broad Institute Genomics Platform"/>
            <consortium name="The Broad Institute Genome Sequencing Center for Infectious Disease"/>
            <person name="Wu L."/>
            <person name="Ma J."/>
        </authorList>
    </citation>
    <scope>NUCLEOTIDE SEQUENCE [LARGE SCALE GENOMIC DNA]</scope>
    <source>
        <strain evidence="1 2">JCM 3106</strain>
    </source>
</reference>
<proteinExistence type="predicted"/>
<dbReference type="Proteomes" id="UP001499930">
    <property type="component" value="Unassembled WGS sequence"/>
</dbReference>
<protein>
    <submittedName>
        <fullName evidence="1">SRPBCC family protein</fullName>
    </submittedName>
</protein>
<dbReference type="SUPFAM" id="SSF55961">
    <property type="entry name" value="Bet v1-like"/>
    <property type="match status" value="1"/>
</dbReference>
<comment type="caution">
    <text evidence="1">The sequence shown here is derived from an EMBL/GenBank/DDBJ whole genome shotgun (WGS) entry which is preliminary data.</text>
</comment>
<sequence length="171" mass="19223">MTEEAYEPVAVSRRIEAPAGEIFRILKDPTRHLDLDGSGMLRGPASDAVISGAGDVFVMRMYYELHGDYEMNNHVVEYEPDRRIGWEPESGLGHPDASSPEARWGHRWVFDLVPDGAGATIVTEIFDASRLTENKRAELDDDPSWWIESMSTTLERLDALCTGGSSRREKR</sequence>